<evidence type="ECO:0000256" key="1">
    <source>
        <dbReference type="SAM" id="MobiDB-lite"/>
    </source>
</evidence>
<accession>A0AAV3RNJ2</accession>
<dbReference type="Proteomes" id="UP001454036">
    <property type="component" value="Unassembled WGS sequence"/>
</dbReference>
<feature type="region of interest" description="Disordered" evidence="1">
    <location>
        <begin position="1"/>
        <end position="23"/>
    </location>
</feature>
<name>A0AAV3RNJ2_LITER</name>
<evidence type="ECO:0000313" key="3">
    <source>
        <dbReference type="Proteomes" id="UP001454036"/>
    </source>
</evidence>
<comment type="caution">
    <text evidence="2">The sequence shown here is derived from an EMBL/GenBank/DDBJ whole genome shotgun (WGS) entry which is preliminary data.</text>
</comment>
<evidence type="ECO:0008006" key="4">
    <source>
        <dbReference type="Google" id="ProtNLM"/>
    </source>
</evidence>
<protein>
    <recommendedName>
        <fullName evidence="4">GAG-pre-integrase domain-containing protein</fullName>
    </recommendedName>
</protein>
<sequence length="74" mass="8144">MSDNDISINKCGVQPTLRPVDDGGKGISTIPRFGLAITGHRSVNITETKMLYVDGKMSPDLWHRRLGHPSDKVI</sequence>
<proteinExistence type="predicted"/>
<organism evidence="2 3">
    <name type="scientific">Lithospermum erythrorhizon</name>
    <name type="common">Purple gromwell</name>
    <name type="synonym">Lithospermum officinale var. erythrorhizon</name>
    <dbReference type="NCBI Taxonomy" id="34254"/>
    <lineage>
        <taxon>Eukaryota</taxon>
        <taxon>Viridiplantae</taxon>
        <taxon>Streptophyta</taxon>
        <taxon>Embryophyta</taxon>
        <taxon>Tracheophyta</taxon>
        <taxon>Spermatophyta</taxon>
        <taxon>Magnoliopsida</taxon>
        <taxon>eudicotyledons</taxon>
        <taxon>Gunneridae</taxon>
        <taxon>Pentapetalae</taxon>
        <taxon>asterids</taxon>
        <taxon>lamiids</taxon>
        <taxon>Boraginales</taxon>
        <taxon>Boraginaceae</taxon>
        <taxon>Boraginoideae</taxon>
        <taxon>Lithospermeae</taxon>
        <taxon>Lithospermum</taxon>
    </lineage>
</organism>
<evidence type="ECO:0000313" key="2">
    <source>
        <dbReference type="EMBL" id="GAA0176568.1"/>
    </source>
</evidence>
<dbReference type="EMBL" id="BAABME010028092">
    <property type="protein sequence ID" value="GAA0176568.1"/>
    <property type="molecule type" value="Genomic_DNA"/>
</dbReference>
<keyword evidence="3" id="KW-1185">Reference proteome</keyword>
<reference evidence="2 3" key="1">
    <citation type="submission" date="2024-01" db="EMBL/GenBank/DDBJ databases">
        <title>The complete chloroplast genome sequence of Lithospermum erythrorhizon: insights into the phylogenetic relationship among Boraginaceae species and the maternal lineages of purple gromwells.</title>
        <authorList>
            <person name="Okada T."/>
            <person name="Watanabe K."/>
        </authorList>
    </citation>
    <scope>NUCLEOTIDE SEQUENCE [LARGE SCALE GENOMIC DNA]</scope>
</reference>
<dbReference type="AlphaFoldDB" id="A0AAV3RNJ2"/>
<gene>
    <name evidence="2" type="ORF">LIER_42097</name>
</gene>